<feature type="compositionally biased region" description="Basic and acidic residues" evidence="1">
    <location>
        <begin position="98"/>
        <end position="122"/>
    </location>
</feature>
<evidence type="ECO:0000313" key="3">
    <source>
        <dbReference type="EMBL" id="MFL9877913.1"/>
    </source>
</evidence>
<name>A0ABW8Z4Z2_9BURK</name>
<reference evidence="3 4" key="1">
    <citation type="journal article" date="2024" name="Chem. Sci.">
        <title>Discovery of megapolipeptins by genome mining of a Burkholderiales bacteria collection.</title>
        <authorList>
            <person name="Paulo B.S."/>
            <person name="Recchia M.J.J."/>
            <person name="Lee S."/>
            <person name="Fergusson C.H."/>
            <person name="Romanowski S.B."/>
            <person name="Hernandez A."/>
            <person name="Krull N."/>
            <person name="Liu D.Y."/>
            <person name="Cavanagh H."/>
            <person name="Bos A."/>
            <person name="Gray C.A."/>
            <person name="Murphy B.T."/>
            <person name="Linington R.G."/>
            <person name="Eustaquio A.S."/>
        </authorList>
    </citation>
    <scope>NUCLEOTIDE SEQUENCE [LARGE SCALE GENOMIC DNA]</scope>
    <source>
        <strain evidence="3 4">RL21-008-BIB-B</strain>
    </source>
</reference>
<dbReference type="RefSeq" id="WP_408166472.1">
    <property type="nucleotide sequence ID" value="NZ_JAQQFR010000003.1"/>
</dbReference>
<dbReference type="Gene3D" id="1.10.150.320">
    <property type="entry name" value="Photosystem II 12 kDa extrinsic protein"/>
    <property type="match status" value="1"/>
</dbReference>
<dbReference type="Proteomes" id="UP001629214">
    <property type="component" value="Unassembled WGS sequence"/>
</dbReference>
<evidence type="ECO:0000256" key="1">
    <source>
        <dbReference type="SAM" id="MobiDB-lite"/>
    </source>
</evidence>
<proteinExistence type="predicted"/>
<dbReference type="EMBL" id="JAQQFR010000003">
    <property type="protein sequence ID" value="MFL9877913.1"/>
    <property type="molecule type" value="Genomic_DNA"/>
</dbReference>
<sequence length="122" mass="12994">MLKKILLAICAFAMTAGLAFAQADVNKADQAALDGIKGIGPAMSKRILDERKKGDFKDWSDFTTRVKGVGDKSANKLSDAGLTVNGQPRNKSLVTSKGEAKPFPKKMKEQDAKADKPAVSKG</sequence>
<gene>
    <name evidence="3" type="ORF">PQR63_05975</name>
</gene>
<evidence type="ECO:0000256" key="2">
    <source>
        <dbReference type="SAM" id="SignalP"/>
    </source>
</evidence>
<accession>A0ABW8Z4Z2</accession>
<keyword evidence="4" id="KW-1185">Reference proteome</keyword>
<feature type="compositionally biased region" description="Polar residues" evidence="1">
    <location>
        <begin position="84"/>
        <end position="95"/>
    </location>
</feature>
<dbReference type="Pfam" id="PF12836">
    <property type="entry name" value="HHH_3"/>
    <property type="match status" value="1"/>
</dbReference>
<feature type="signal peptide" evidence="2">
    <location>
        <begin position="1"/>
        <end position="21"/>
    </location>
</feature>
<protein>
    <submittedName>
        <fullName evidence="3">Helix-hairpin-helix domain-containing protein</fullName>
    </submittedName>
</protein>
<comment type="caution">
    <text evidence="3">The sequence shown here is derived from an EMBL/GenBank/DDBJ whole genome shotgun (WGS) entry which is preliminary data.</text>
</comment>
<feature type="chain" id="PRO_5045460070" evidence="2">
    <location>
        <begin position="22"/>
        <end position="122"/>
    </location>
</feature>
<keyword evidence="2" id="KW-0732">Signal</keyword>
<feature type="region of interest" description="Disordered" evidence="1">
    <location>
        <begin position="72"/>
        <end position="122"/>
    </location>
</feature>
<organism evidence="3 4">
    <name type="scientific">Herbaspirillum rhizosphaerae</name>
    <dbReference type="NCBI Taxonomy" id="346179"/>
    <lineage>
        <taxon>Bacteria</taxon>
        <taxon>Pseudomonadati</taxon>
        <taxon>Pseudomonadota</taxon>
        <taxon>Betaproteobacteria</taxon>
        <taxon>Burkholderiales</taxon>
        <taxon>Oxalobacteraceae</taxon>
        <taxon>Herbaspirillum</taxon>
    </lineage>
</organism>
<dbReference type="SUPFAM" id="SSF160975">
    <property type="entry name" value="AF1531-like"/>
    <property type="match status" value="1"/>
</dbReference>
<evidence type="ECO:0000313" key="4">
    <source>
        <dbReference type="Proteomes" id="UP001629214"/>
    </source>
</evidence>